<dbReference type="AlphaFoldDB" id="C4R2Y4"/>
<dbReference type="InterPro" id="IPR000904">
    <property type="entry name" value="Sec7_dom"/>
</dbReference>
<dbReference type="InterPro" id="IPR035999">
    <property type="entry name" value="Sec7_dom_sf"/>
</dbReference>
<dbReference type="OMA" id="TRMLCSK"/>
<dbReference type="HOGENOM" id="CLU_017717_0_0_1"/>
<name>C4R2Y4_KOMPG</name>
<gene>
    <name evidence="3" type="ordered locus">PAS_chr2-2_0455</name>
</gene>
<dbReference type="PROSITE" id="PS50190">
    <property type="entry name" value="SEC7"/>
    <property type="match status" value="1"/>
</dbReference>
<proteinExistence type="predicted"/>
<dbReference type="Pfam" id="PF01369">
    <property type="entry name" value="Sec7"/>
    <property type="match status" value="1"/>
</dbReference>
<evidence type="ECO:0000313" key="3">
    <source>
        <dbReference type="EMBL" id="CAY69858.1"/>
    </source>
</evidence>
<dbReference type="Proteomes" id="UP000000314">
    <property type="component" value="Chromosome 2"/>
</dbReference>
<dbReference type="FunCoup" id="C4R2Y4">
    <property type="interactions" value="13"/>
</dbReference>
<evidence type="ECO:0000256" key="1">
    <source>
        <dbReference type="SAM" id="Coils"/>
    </source>
</evidence>
<dbReference type="RefSeq" id="XP_002492138.1">
    <property type="nucleotide sequence ID" value="XM_002492093.1"/>
</dbReference>
<keyword evidence="1" id="KW-0175">Coiled coil</keyword>
<dbReference type="SUPFAM" id="SSF48425">
    <property type="entry name" value="Sec7 domain"/>
    <property type="match status" value="1"/>
</dbReference>
<dbReference type="GO" id="GO:0005085">
    <property type="term" value="F:guanyl-nucleotide exchange factor activity"/>
    <property type="evidence" value="ECO:0007669"/>
    <property type="project" value="InterPro"/>
</dbReference>
<dbReference type="EMBL" id="FN392320">
    <property type="protein sequence ID" value="CAY69858.1"/>
    <property type="molecule type" value="Genomic_DNA"/>
</dbReference>
<organism evidence="3 4">
    <name type="scientific">Komagataella phaffii (strain GS115 / ATCC 20864)</name>
    <name type="common">Yeast</name>
    <name type="synonym">Pichia pastoris</name>
    <dbReference type="NCBI Taxonomy" id="644223"/>
    <lineage>
        <taxon>Eukaryota</taxon>
        <taxon>Fungi</taxon>
        <taxon>Dikarya</taxon>
        <taxon>Ascomycota</taxon>
        <taxon>Saccharomycotina</taxon>
        <taxon>Pichiomycetes</taxon>
        <taxon>Pichiales</taxon>
        <taxon>Pichiaceae</taxon>
        <taxon>Komagataella</taxon>
    </lineage>
</organism>
<protein>
    <recommendedName>
        <fullName evidence="2">SEC7 domain-containing protein</fullName>
    </recommendedName>
</protein>
<sequence>MEPEALVGDLQGHLLEDFLNERFPERNDIEPFVHDVEIQGSLIAQAKDLYRGKFSSVGYHEYLSYMSDTEKDPLRSASLRFHYMNLFHWDENNLLNSLRLLCHRLYFRGESQKIDTLIDDFAYSWSMNSGGKNVFGTSSGVYLVAYSLVLLNTDLHETDQSQSSASKISRANYVKNTTEALISNNVPISSFPKLELELKRMYLELSSFALQLNGGSDNSFDDSDFLQQLQLKALNASKRNSIMSFSFKDKSLTNATSQSNFSTMSSFSSSIVPNGNRHSTPIGFTNALRTEKQIRRVNSRASNLSNQTNSTSRTASSVRSSMTFFNNPRHQLFKFESNALSQDDDSSILNDRYYESSAELELQGPPWCKEGNIYGIKFAPNASAQRFSNTTSRLFSNRREQSIESSIYHNHRLNLTRWNRFFVVVAKGELNLFTFSPKYTQASKQKGETVGSGNSWTDNATLIATFNLCSCLAMRLQKGSKTLEQLLEKNPVPSTNKKLDQVYWALALPSVNNVESSSRSLINQEAQCLVFMCNSKETSREFVDTCNYWSGRLSSVPTQQSISSIEYGWSEKLLNLIKKAETNSKNDSPDELLRYLGKLNIAFWKPMVHGVIPTEQDIDEQIKALEKHIEELLKDYESHKAIEKELAKLDQHLRTYSSKGNNFLHFWSQSRKSSSNDLVQKNYRVSLLNWKNRKIFLENEMMRIRTYLTVLHNSIKLENDFIAKNKIESNHSNTIDRLRDKLVDSDMETELENKIIVL</sequence>
<reference evidence="3 4" key="1">
    <citation type="journal article" date="2009" name="Nat. Biotechnol.">
        <title>Genome sequence of the recombinant protein production host Pichia pastoris.</title>
        <authorList>
            <person name="De Schutter K."/>
            <person name="Lin Y.C."/>
            <person name="Tiels P."/>
            <person name="Van Hecke A."/>
            <person name="Glinka S."/>
            <person name="Weber-Lehmann J."/>
            <person name="Rouze P."/>
            <person name="Van de Peer Y."/>
            <person name="Callewaert N."/>
        </authorList>
    </citation>
    <scope>NUCLEOTIDE SEQUENCE [LARGE SCALE GENOMIC DNA]</scope>
    <source>
        <strain evidence="4">GS115 / ATCC 20864</strain>
    </source>
</reference>
<dbReference type="GO" id="GO:0032012">
    <property type="term" value="P:regulation of ARF protein signal transduction"/>
    <property type="evidence" value="ECO:0007669"/>
    <property type="project" value="InterPro"/>
</dbReference>
<dbReference type="SMART" id="SM00222">
    <property type="entry name" value="Sec7"/>
    <property type="match status" value="1"/>
</dbReference>
<dbReference type="GeneID" id="8199177"/>
<evidence type="ECO:0000259" key="2">
    <source>
        <dbReference type="PROSITE" id="PS50190"/>
    </source>
</evidence>
<dbReference type="InterPro" id="IPR023394">
    <property type="entry name" value="Sec7_C_sf"/>
</dbReference>
<dbReference type="eggNOG" id="KOG0929">
    <property type="taxonomic scope" value="Eukaryota"/>
</dbReference>
<dbReference type="STRING" id="644223.C4R2Y4"/>
<evidence type="ECO:0000313" key="4">
    <source>
        <dbReference type="Proteomes" id="UP000000314"/>
    </source>
</evidence>
<keyword evidence="4" id="KW-1185">Reference proteome</keyword>
<dbReference type="KEGG" id="ppa:PAS_chr2-2_0455"/>
<dbReference type="Gene3D" id="1.10.1000.11">
    <property type="entry name" value="Arf Nucleotide-binding Site Opener,domain 2"/>
    <property type="match status" value="1"/>
</dbReference>
<feature type="domain" description="SEC7" evidence="2">
    <location>
        <begin position="2"/>
        <end position="201"/>
    </location>
</feature>
<accession>C4R2Y4</accession>
<dbReference type="OrthoDB" id="2157641at2759"/>
<feature type="coiled-coil region" evidence="1">
    <location>
        <begin position="615"/>
        <end position="659"/>
    </location>
</feature>
<dbReference type="InParanoid" id="C4R2Y4"/>